<dbReference type="PANTHER" id="PTHR35004:SF6">
    <property type="entry name" value="TRANSPOSASE"/>
    <property type="match status" value="1"/>
</dbReference>
<evidence type="ECO:0000259" key="2">
    <source>
        <dbReference type="PROSITE" id="PS50994"/>
    </source>
</evidence>
<proteinExistence type="inferred from homology"/>
<dbReference type="Pfam" id="PF00665">
    <property type="entry name" value="rve"/>
    <property type="match status" value="1"/>
</dbReference>
<dbReference type="InterPro" id="IPR036397">
    <property type="entry name" value="RNaseH_sf"/>
</dbReference>
<protein>
    <submittedName>
        <fullName evidence="3">IS21 family transposase</fullName>
    </submittedName>
</protein>
<gene>
    <name evidence="3" type="ORF">FYJ83_19280</name>
</gene>
<name>A0A6N7Y697_9FIRM</name>
<dbReference type="SUPFAM" id="SSF53098">
    <property type="entry name" value="Ribonuclease H-like"/>
    <property type="match status" value="1"/>
</dbReference>
<evidence type="ECO:0000313" key="3">
    <source>
        <dbReference type="EMBL" id="MSU03580.1"/>
    </source>
</evidence>
<dbReference type="PANTHER" id="PTHR35004">
    <property type="entry name" value="TRANSPOSASE RV3428C-RELATED"/>
    <property type="match status" value="1"/>
</dbReference>
<feature type="domain" description="Integrase catalytic" evidence="2">
    <location>
        <begin position="131"/>
        <end position="258"/>
    </location>
</feature>
<dbReference type="RefSeq" id="WP_154443132.1">
    <property type="nucleotide sequence ID" value="NZ_VUNQ01000101.1"/>
</dbReference>
<dbReference type="InterPro" id="IPR012337">
    <property type="entry name" value="RNaseH-like_sf"/>
</dbReference>
<dbReference type="InterPro" id="IPR054353">
    <property type="entry name" value="IstA-like_C"/>
</dbReference>
<accession>A0A6N7Y697</accession>
<dbReference type="PROSITE" id="PS50994">
    <property type="entry name" value="INTEGRASE"/>
    <property type="match status" value="1"/>
</dbReference>
<comment type="caution">
    <text evidence="3">The sequence shown here is derived from an EMBL/GenBank/DDBJ whole genome shotgun (WGS) entry which is preliminary data.</text>
</comment>
<dbReference type="Proteomes" id="UP000469523">
    <property type="component" value="Unassembled WGS sequence"/>
</dbReference>
<dbReference type="InterPro" id="IPR001584">
    <property type="entry name" value="Integrase_cat-core"/>
</dbReference>
<evidence type="ECO:0000313" key="4">
    <source>
        <dbReference type="Proteomes" id="UP000469523"/>
    </source>
</evidence>
<dbReference type="NCBIfam" id="NF033546">
    <property type="entry name" value="transpos_IS21"/>
    <property type="match status" value="1"/>
</dbReference>
<dbReference type="Pfam" id="PF22483">
    <property type="entry name" value="Mu-transpos_C_2"/>
    <property type="match status" value="1"/>
</dbReference>
<sequence length="420" mass="49496">MTEIIINNIENISDLAMFAESYKKGFLKLNISKLAKELNKDRKTIKKYLEGKVPSGKRVRVKYLDKYRELIIKLLTDKYRSFDYIDHLYNYLVREHQITCSRSTLNRYVRNDEEINSLFNKKKTQKFYERFETKPGVQAQFDLKEKVKIIYKTGEVERVNVATLTLGFSRFNVREIVVDTKYETIESFLAGAFETIGGVPEELVIDNIKCLVDKPRTKDTEAILNVKFEEFLRDYNIKCKPCMPYRPETKGKTETQNKKPSQLENYNGVYNDLLDVHEKLKIINDEDNKSISQATNMPRIVLLNQEKGDFSPLPPRRIREKYHLSLNPVAVTKDSLISYKSNKYSVPKRLIGFKVNLIVKNSQLHIYYNNKIVTVHQISKNKLNIKECHDLHYPKRENKDYKETNSKEIMIEEMRNIIYD</sequence>
<dbReference type="GO" id="GO:0003676">
    <property type="term" value="F:nucleic acid binding"/>
    <property type="evidence" value="ECO:0007669"/>
    <property type="project" value="InterPro"/>
</dbReference>
<dbReference type="GO" id="GO:0015074">
    <property type="term" value="P:DNA integration"/>
    <property type="evidence" value="ECO:0007669"/>
    <property type="project" value="InterPro"/>
</dbReference>
<reference evidence="3 4" key="1">
    <citation type="submission" date="2019-09" db="EMBL/GenBank/DDBJ databases">
        <title>In-depth cultivation of the pig gut microbiome towards novel bacterial diversity and tailored functional studies.</title>
        <authorList>
            <person name="Wylensek D."/>
            <person name="Hitch T.C.A."/>
            <person name="Clavel T."/>
        </authorList>
    </citation>
    <scope>NUCLEOTIDE SEQUENCE [LARGE SCALE GENOMIC DNA]</scope>
    <source>
        <strain evidence="3 4">WCA3-693-APC-4?</strain>
    </source>
</reference>
<organism evidence="3 4">
    <name type="scientific">Tissierella pigra</name>
    <dbReference type="NCBI Taxonomy" id="2607614"/>
    <lineage>
        <taxon>Bacteria</taxon>
        <taxon>Bacillati</taxon>
        <taxon>Bacillota</taxon>
        <taxon>Tissierellia</taxon>
        <taxon>Tissierellales</taxon>
        <taxon>Tissierellaceae</taxon>
        <taxon>Tissierella</taxon>
    </lineage>
</organism>
<comment type="similarity">
    <text evidence="1">Belongs to the transposase IS21/IS408/IS1162 family.</text>
</comment>
<keyword evidence="4" id="KW-1185">Reference proteome</keyword>
<dbReference type="EMBL" id="VUNQ01000101">
    <property type="protein sequence ID" value="MSU03580.1"/>
    <property type="molecule type" value="Genomic_DNA"/>
</dbReference>
<dbReference type="Gene3D" id="3.30.420.10">
    <property type="entry name" value="Ribonuclease H-like superfamily/Ribonuclease H"/>
    <property type="match status" value="1"/>
</dbReference>
<evidence type="ECO:0000256" key="1">
    <source>
        <dbReference type="ARBA" id="ARBA00009277"/>
    </source>
</evidence>
<dbReference type="AlphaFoldDB" id="A0A6N7Y697"/>